<dbReference type="EMBL" id="HBUF01045563">
    <property type="protein sequence ID" value="CAG6619495.1"/>
    <property type="molecule type" value="Transcribed_RNA"/>
</dbReference>
<proteinExistence type="predicted"/>
<dbReference type="EMBL" id="HBUF01386096">
    <property type="protein sequence ID" value="CAG6732239.1"/>
    <property type="molecule type" value="Transcribed_RNA"/>
</dbReference>
<protein>
    <submittedName>
        <fullName evidence="1">Uncharacterized protein</fullName>
    </submittedName>
</protein>
<organism evidence="1">
    <name type="scientific">Cacopsylla melanoneura</name>
    <dbReference type="NCBI Taxonomy" id="428564"/>
    <lineage>
        <taxon>Eukaryota</taxon>
        <taxon>Metazoa</taxon>
        <taxon>Ecdysozoa</taxon>
        <taxon>Arthropoda</taxon>
        <taxon>Hexapoda</taxon>
        <taxon>Insecta</taxon>
        <taxon>Pterygota</taxon>
        <taxon>Neoptera</taxon>
        <taxon>Paraneoptera</taxon>
        <taxon>Hemiptera</taxon>
        <taxon>Sternorrhyncha</taxon>
        <taxon>Psylloidea</taxon>
        <taxon>Psyllidae</taxon>
        <taxon>Psyllinae</taxon>
        <taxon>Cacopsylla</taxon>
    </lineage>
</organism>
<reference evidence="1" key="1">
    <citation type="submission" date="2021-05" db="EMBL/GenBank/DDBJ databases">
        <authorList>
            <person name="Alioto T."/>
            <person name="Alioto T."/>
            <person name="Gomez Garrido J."/>
        </authorList>
    </citation>
    <scope>NUCLEOTIDE SEQUENCE</scope>
</reference>
<dbReference type="EMBL" id="HBUF01386095">
    <property type="protein sequence ID" value="CAG6732237.1"/>
    <property type="molecule type" value="Transcribed_RNA"/>
</dbReference>
<evidence type="ECO:0000313" key="1">
    <source>
        <dbReference type="EMBL" id="CAG6619495.1"/>
    </source>
</evidence>
<dbReference type="AlphaFoldDB" id="A0A8D8PZA6"/>
<accession>A0A8D8PZA6</accession>
<dbReference type="EMBL" id="HBUF01045565">
    <property type="protein sequence ID" value="CAG6619499.1"/>
    <property type="molecule type" value="Transcribed_RNA"/>
</dbReference>
<name>A0A8D8PZA6_9HEMI</name>
<sequence length="267" mass="31253">MRIFLHSLLFFFVLFYITEIIHILRFQRFLLSSLPFYLFIFQLDLQFVQYSGGELSLELVIVDLVFVEERFVLGPSTQRVTRHWDTCYTEKYFVRNIGNIVITISHMHSGRWGRCTVSSSRHTVQQSLVHWFTLCDVIIDTLTEQDIETVNVVQKGGQLILTDRLLRCVNIVQDDVVVDDTVTVLIGTYVGLHMFILGQHEQQIGLNAMNSLHQLFVLPVRGPWVRYQICCSRWHRYFLLRLVNSDHVEQTFQTGKLFCVNSARSVY</sequence>
<dbReference type="EMBL" id="HBUF01550180">
    <property type="protein sequence ID" value="CAG6758681.1"/>
    <property type="molecule type" value="Transcribed_RNA"/>
</dbReference>
<dbReference type="EMBL" id="HBUF01550181">
    <property type="protein sequence ID" value="CAG6758683.1"/>
    <property type="molecule type" value="Transcribed_RNA"/>
</dbReference>